<dbReference type="RefSeq" id="WP_183401827.1">
    <property type="nucleotide sequence ID" value="NZ_JACHGG010000001.1"/>
</dbReference>
<evidence type="ECO:0000313" key="1">
    <source>
        <dbReference type="EMBL" id="MBB6057992.1"/>
    </source>
</evidence>
<keyword evidence="2" id="KW-1185">Reference proteome</keyword>
<organism evidence="1 2">
    <name type="scientific">Hymenobacter luteus</name>
    <dbReference type="NCBI Taxonomy" id="1411122"/>
    <lineage>
        <taxon>Bacteria</taxon>
        <taxon>Pseudomonadati</taxon>
        <taxon>Bacteroidota</taxon>
        <taxon>Cytophagia</taxon>
        <taxon>Cytophagales</taxon>
        <taxon>Hymenobacteraceae</taxon>
        <taxon>Hymenobacter</taxon>
    </lineage>
</organism>
<protein>
    <submittedName>
        <fullName evidence="1">Uncharacterized protein</fullName>
    </submittedName>
</protein>
<reference evidence="1 2" key="1">
    <citation type="submission" date="2020-08" db="EMBL/GenBank/DDBJ databases">
        <title>Genomic Encyclopedia of Type Strains, Phase IV (KMG-IV): sequencing the most valuable type-strain genomes for metagenomic binning, comparative biology and taxonomic classification.</title>
        <authorList>
            <person name="Goeker M."/>
        </authorList>
    </citation>
    <scope>NUCLEOTIDE SEQUENCE [LARGE SCALE GENOMIC DNA]</scope>
    <source>
        <strain evidence="1 2">DSM 26718</strain>
    </source>
</reference>
<dbReference type="AlphaFoldDB" id="A0A7W9SXZ8"/>
<gene>
    <name evidence="1" type="ORF">HNQ93_000822</name>
</gene>
<comment type="caution">
    <text evidence="1">The sequence shown here is derived from an EMBL/GenBank/DDBJ whole genome shotgun (WGS) entry which is preliminary data.</text>
</comment>
<dbReference type="Proteomes" id="UP000532746">
    <property type="component" value="Unassembled WGS sequence"/>
</dbReference>
<proteinExistence type="predicted"/>
<sequence length="181" mass="20678">MDYYLIPDQETDCENEFPQGLSFFFEQVGGYNEHAEVAQVSRILQIDLSIFQQVSWENDGLEADEGADEPSTVWHHLDTVTAVVENFITKIQQHPDYFTQVVHNPNRQNDLNRLHHILSNAPNEAAAITGFEEVMTQPLHLYPPDYGYLSQGGLVADLHTLRQTLQCYRSCGVTSVQFLYM</sequence>
<name>A0A7W9SXZ8_9BACT</name>
<dbReference type="EMBL" id="JACHGG010000001">
    <property type="protein sequence ID" value="MBB6057992.1"/>
    <property type="molecule type" value="Genomic_DNA"/>
</dbReference>
<accession>A0A7W9SXZ8</accession>
<evidence type="ECO:0000313" key="2">
    <source>
        <dbReference type="Proteomes" id="UP000532746"/>
    </source>
</evidence>